<keyword evidence="1" id="KW-0472">Membrane</keyword>
<dbReference type="Gene3D" id="3.30.1390.10">
    <property type="match status" value="1"/>
</dbReference>
<gene>
    <name evidence="2" type="ORF">EDC18_101440</name>
</gene>
<evidence type="ECO:0000313" key="3">
    <source>
        <dbReference type="Proteomes" id="UP000294902"/>
    </source>
</evidence>
<reference evidence="2 3" key="1">
    <citation type="submission" date="2019-03" db="EMBL/GenBank/DDBJ databases">
        <title>Genomic Encyclopedia of Type Strains, Phase IV (KMG-IV): sequencing the most valuable type-strain genomes for metagenomic binning, comparative biology and taxonomic classification.</title>
        <authorList>
            <person name="Goeker M."/>
        </authorList>
    </citation>
    <scope>NUCLEOTIDE SEQUENCE [LARGE SCALE GENOMIC DNA]</scope>
    <source>
        <strain evidence="2 3">DSM 24629</strain>
    </source>
</reference>
<feature type="transmembrane region" description="Helical" evidence="1">
    <location>
        <begin position="31"/>
        <end position="50"/>
    </location>
</feature>
<organism evidence="2 3">
    <name type="scientific">Natranaerovirga pectinivora</name>
    <dbReference type="NCBI Taxonomy" id="682400"/>
    <lineage>
        <taxon>Bacteria</taxon>
        <taxon>Bacillati</taxon>
        <taxon>Bacillota</taxon>
        <taxon>Clostridia</taxon>
        <taxon>Lachnospirales</taxon>
        <taxon>Natranaerovirgaceae</taxon>
        <taxon>Natranaerovirga</taxon>
    </lineage>
</organism>
<accession>A0A4R3MQH6</accession>
<dbReference type="Proteomes" id="UP000294902">
    <property type="component" value="Unassembled WGS sequence"/>
</dbReference>
<feature type="transmembrane region" description="Helical" evidence="1">
    <location>
        <begin position="7"/>
        <end position="25"/>
    </location>
</feature>
<comment type="caution">
    <text evidence="2">The sequence shown here is derived from an EMBL/GenBank/DDBJ whole genome shotgun (WGS) entry which is preliminary data.</text>
</comment>
<dbReference type="RefSeq" id="WP_165878431.1">
    <property type="nucleotide sequence ID" value="NZ_SMAL01000001.1"/>
</dbReference>
<evidence type="ECO:0000256" key="1">
    <source>
        <dbReference type="SAM" id="Phobius"/>
    </source>
</evidence>
<protein>
    <submittedName>
        <fullName evidence="2">Ribosomal L7/L12-like protein</fullName>
    </submittedName>
</protein>
<dbReference type="EMBL" id="SMAL01000001">
    <property type="protein sequence ID" value="TCT17142.1"/>
    <property type="molecule type" value="Genomic_DNA"/>
</dbReference>
<name>A0A4R3MQH6_9FIRM</name>
<sequence>MNKKAQVLLIIGGISFIFVGIMSLFEKKYFLGIVFIIVGILNTISSILAYKKKPIDIELDDLTKESMDKELKLLIAEGKYYKAIKRCRVITGFGLKEAKEYVDLLN</sequence>
<dbReference type="InterPro" id="IPR014719">
    <property type="entry name" value="Ribosomal_bL12_C/ClpS-like"/>
</dbReference>
<evidence type="ECO:0000313" key="2">
    <source>
        <dbReference type="EMBL" id="TCT17142.1"/>
    </source>
</evidence>
<dbReference type="AlphaFoldDB" id="A0A4R3MQH6"/>
<keyword evidence="1" id="KW-1133">Transmembrane helix</keyword>
<proteinExistence type="predicted"/>
<keyword evidence="1" id="KW-0812">Transmembrane</keyword>
<keyword evidence="3" id="KW-1185">Reference proteome</keyword>